<dbReference type="Proteomes" id="UP000050463">
    <property type="component" value="Unassembled WGS sequence"/>
</dbReference>
<reference evidence="3 4" key="1">
    <citation type="submission" date="2015-08" db="EMBL/GenBank/DDBJ databases">
        <title>Draft Genome Sequence of Vibrio splendidus UCD-SED7.</title>
        <authorList>
            <person name="Lee R.D."/>
            <person name="Lang J.M."/>
            <person name="Coil D.A."/>
            <person name="Jospin G."/>
            <person name="Eisen J.A."/>
        </authorList>
    </citation>
    <scope>NUCLEOTIDE SEQUENCE [LARGE SCALE GENOMIC DNA]</scope>
    <source>
        <strain evidence="3 4">UCD-SED7</strain>
    </source>
</reference>
<accession>A0A837NX60</accession>
<dbReference type="PROSITE" id="PS51257">
    <property type="entry name" value="PROKAR_LIPOPROTEIN"/>
    <property type="match status" value="1"/>
</dbReference>
<feature type="signal peptide" evidence="2">
    <location>
        <begin position="1"/>
        <end position="30"/>
    </location>
</feature>
<feature type="region of interest" description="Disordered" evidence="1">
    <location>
        <begin position="558"/>
        <end position="582"/>
    </location>
</feature>
<protein>
    <submittedName>
        <fullName evidence="3">Glycosyl hydrolase</fullName>
    </submittedName>
</protein>
<dbReference type="InterPro" id="IPR021459">
    <property type="entry name" value="GH101-related"/>
</dbReference>
<gene>
    <name evidence="3" type="ORF">AN168_09520</name>
</gene>
<dbReference type="AlphaFoldDB" id="A0A837NX60"/>
<keyword evidence="3" id="KW-0378">Hydrolase</keyword>
<dbReference type="GO" id="GO:0016787">
    <property type="term" value="F:hydrolase activity"/>
    <property type="evidence" value="ECO:0007669"/>
    <property type="project" value="UniProtKB-KW"/>
</dbReference>
<feature type="chain" id="PRO_5032937633" evidence="2">
    <location>
        <begin position="31"/>
        <end position="818"/>
    </location>
</feature>
<dbReference type="Pfam" id="PF11308">
    <property type="entry name" value="Glyco_hydro_129"/>
    <property type="match status" value="1"/>
</dbReference>
<name>A0A837NX60_VIBSP</name>
<keyword evidence="2" id="KW-0732">Signal</keyword>
<evidence type="ECO:0000313" key="4">
    <source>
        <dbReference type="Proteomes" id="UP000050463"/>
    </source>
</evidence>
<evidence type="ECO:0000256" key="1">
    <source>
        <dbReference type="SAM" id="MobiDB-lite"/>
    </source>
</evidence>
<evidence type="ECO:0000256" key="2">
    <source>
        <dbReference type="SAM" id="SignalP"/>
    </source>
</evidence>
<dbReference type="RefSeq" id="WP_054546942.1">
    <property type="nucleotide sequence ID" value="NZ_LIZK01000003.1"/>
</dbReference>
<dbReference type="EMBL" id="LIZK01000003">
    <property type="protein sequence ID" value="KPL94740.1"/>
    <property type="molecule type" value="Genomic_DNA"/>
</dbReference>
<sequence>MLSVRHPLNLSTCAIVALTTACLFSSNAQAGQITLTTISTSNSSVSGNSISDSSIRDNANIATNNTVSISSNTLEIDWNGLSVNSGALTVDNQPQKATNLVIGLSDKINSAKTATWTLVPSGINVEAELNQDQLTFQFSFPSNIQVKRNQPVELAWFDLAEKQTQTLFLPFSEGMRVPTNNKLWGSYLVDNHSGSNTTQDLKMPFWTAQQNDHFISYQMINATNNQLLFSDASSNASSNTKTKIDMKASHQVTMLNQSQPFIVRITLGDSWLDGAKQYRDWRIENGLSETLVAKQKHNPDVSKLIGASHVYLFGKDPLSIQDVSDWWGLKTWYLEGSKLNVSNEAKRELSSLSKGKDWFSQYHKQLLLDSISQSLQKLLPVGTPTLENNTIKAQYVAAQNKKNWLVEHASPYLNSSGTWGQALSSGMVANLNKAGLNKLWLGFDNWMPAFYQPNAVGLAKQSGYLVGTYDSYNTAIPAKLNDSWLTAQLPEPMRESCAIELADGSLKKGFRGNGFYLNPNCHLDYVKQRAQDIMKFGNFNSLFLDVDATAMAREDYSGSIDSHSKSHSNSNGNGNGDTNESDMLSAFNNRMQWLSEQPSLVLGSEDGNSLTTKGIVFAHGLETVGFGWTDKDMKENRRSPYYLGRWYPDHKPDFFFKPAEVKEPYKSLLFSPQYRIPLYQAVFHDEVINTHHWHSDSLKFTNVQAERDLTAMLYNTPPMVHLTRDEALSSSSPRIKALKRYQDGFEPMHEQLWDKELVDFDWLDKNGDVQQTEFSDGSKIIANFSNKAFRHNGIDIAALSVKAILVNGQVVDWQSTYH</sequence>
<evidence type="ECO:0000313" key="3">
    <source>
        <dbReference type="EMBL" id="KPL94740.1"/>
    </source>
</evidence>
<proteinExistence type="predicted"/>
<organism evidence="3 4">
    <name type="scientific">Vibrio splendidus</name>
    <dbReference type="NCBI Taxonomy" id="29497"/>
    <lineage>
        <taxon>Bacteria</taxon>
        <taxon>Pseudomonadati</taxon>
        <taxon>Pseudomonadota</taxon>
        <taxon>Gammaproteobacteria</taxon>
        <taxon>Vibrionales</taxon>
        <taxon>Vibrionaceae</taxon>
        <taxon>Vibrio</taxon>
    </lineage>
</organism>
<comment type="caution">
    <text evidence="3">The sequence shown here is derived from an EMBL/GenBank/DDBJ whole genome shotgun (WGS) entry which is preliminary data.</text>
</comment>